<dbReference type="InParanoid" id="D7FSQ7"/>
<dbReference type="EMBL" id="FN648418">
    <property type="protein sequence ID" value="CBJ31198.1"/>
    <property type="molecule type" value="Genomic_DNA"/>
</dbReference>
<evidence type="ECO:0000313" key="3">
    <source>
        <dbReference type="Proteomes" id="UP000002630"/>
    </source>
</evidence>
<keyword evidence="3" id="KW-1185">Reference proteome</keyword>
<protein>
    <submittedName>
        <fullName evidence="2">Uncharacterized protein</fullName>
    </submittedName>
</protein>
<feature type="transmembrane region" description="Helical" evidence="1">
    <location>
        <begin position="90"/>
        <end position="107"/>
    </location>
</feature>
<dbReference type="Proteomes" id="UP000002630">
    <property type="component" value="Linkage Group LG09"/>
</dbReference>
<organism evidence="2 3">
    <name type="scientific">Ectocarpus siliculosus</name>
    <name type="common">Brown alga</name>
    <name type="synonym">Conferva siliculosa</name>
    <dbReference type="NCBI Taxonomy" id="2880"/>
    <lineage>
        <taxon>Eukaryota</taxon>
        <taxon>Sar</taxon>
        <taxon>Stramenopiles</taxon>
        <taxon>Ochrophyta</taxon>
        <taxon>PX clade</taxon>
        <taxon>Phaeophyceae</taxon>
        <taxon>Ectocarpales</taxon>
        <taxon>Ectocarpaceae</taxon>
        <taxon>Ectocarpus</taxon>
    </lineage>
</organism>
<accession>D7FSQ7</accession>
<keyword evidence="1" id="KW-1133">Transmembrane helix</keyword>
<reference evidence="2 3" key="1">
    <citation type="journal article" date="2010" name="Nature">
        <title>The Ectocarpus genome and the independent evolution of multicellularity in brown algae.</title>
        <authorList>
            <person name="Cock J.M."/>
            <person name="Sterck L."/>
            <person name="Rouze P."/>
            <person name="Scornet D."/>
            <person name="Allen A.E."/>
            <person name="Amoutzias G."/>
            <person name="Anthouard V."/>
            <person name="Artiguenave F."/>
            <person name="Aury J.M."/>
            <person name="Badger J.H."/>
            <person name="Beszteri B."/>
            <person name="Billiau K."/>
            <person name="Bonnet E."/>
            <person name="Bothwell J.H."/>
            <person name="Bowler C."/>
            <person name="Boyen C."/>
            <person name="Brownlee C."/>
            <person name="Carrano C.J."/>
            <person name="Charrier B."/>
            <person name="Cho G.Y."/>
            <person name="Coelho S.M."/>
            <person name="Collen J."/>
            <person name="Corre E."/>
            <person name="Da Silva C."/>
            <person name="Delage L."/>
            <person name="Delaroque N."/>
            <person name="Dittami S.M."/>
            <person name="Doulbeau S."/>
            <person name="Elias M."/>
            <person name="Farnham G."/>
            <person name="Gachon C.M."/>
            <person name="Gschloessl B."/>
            <person name="Heesch S."/>
            <person name="Jabbari K."/>
            <person name="Jubin C."/>
            <person name="Kawai H."/>
            <person name="Kimura K."/>
            <person name="Kloareg B."/>
            <person name="Kupper F.C."/>
            <person name="Lang D."/>
            <person name="Le Bail A."/>
            <person name="Leblanc C."/>
            <person name="Lerouge P."/>
            <person name="Lohr M."/>
            <person name="Lopez P.J."/>
            <person name="Martens C."/>
            <person name="Maumus F."/>
            <person name="Michel G."/>
            <person name="Miranda-Saavedra D."/>
            <person name="Morales J."/>
            <person name="Moreau H."/>
            <person name="Motomura T."/>
            <person name="Nagasato C."/>
            <person name="Napoli C.A."/>
            <person name="Nelson D.R."/>
            <person name="Nyvall-Collen P."/>
            <person name="Peters A.F."/>
            <person name="Pommier C."/>
            <person name="Potin P."/>
            <person name="Poulain J."/>
            <person name="Quesneville H."/>
            <person name="Read B."/>
            <person name="Rensing S.A."/>
            <person name="Ritter A."/>
            <person name="Rousvoal S."/>
            <person name="Samanta M."/>
            <person name="Samson G."/>
            <person name="Schroeder D.C."/>
            <person name="Segurens B."/>
            <person name="Strittmatter M."/>
            <person name="Tonon T."/>
            <person name="Tregear J.W."/>
            <person name="Valentin K."/>
            <person name="von Dassow P."/>
            <person name="Yamagishi T."/>
            <person name="Van de Peer Y."/>
            <person name="Wincker P."/>
        </authorList>
    </citation>
    <scope>NUCLEOTIDE SEQUENCE [LARGE SCALE GENOMIC DNA]</scope>
    <source>
        <strain evidence="3">Ec32 / CCAP1310/4</strain>
    </source>
</reference>
<keyword evidence="1" id="KW-0812">Transmembrane</keyword>
<proteinExistence type="predicted"/>
<dbReference type="EMBL" id="FN649734">
    <property type="protein sequence ID" value="CBJ31198.1"/>
    <property type="molecule type" value="Genomic_DNA"/>
</dbReference>
<dbReference type="AlphaFoldDB" id="D7FSQ7"/>
<name>D7FSQ7_ECTSI</name>
<sequence>MSTVGGEPVLLHKLRLIARGLVSKDYRGLYVETRTPNAQKPPARLSRGSPRWSRIIVLTLVVSAIHTSLAENNKTSEASELTCASSEPHFVVKVAIVVLMLGLFYWANRIFDKLDEASYARLSRALSRRAHARQRAGWARRR</sequence>
<evidence type="ECO:0000256" key="1">
    <source>
        <dbReference type="SAM" id="Phobius"/>
    </source>
</evidence>
<evidence type="ECO:0000313" key="2">
    <source>
        <dbReference type="EMBL" id="CBJ31198.1"/>
    </source>
</evidence>
<keyword evidence="1" id="KW-0472">Membrane</keyword>
<dbReference type="OrthoDB" id="10342375at2759"/>
<gene>
    <name evidence="2" type="ORF">Esi_0238_0023</name>
</gene>